<accession>A0A0C3Q815</accession>
<reference evidence="2 3" key="1">
    <citation type="submission" date="2014-04" db="EMBL/GenBank/DDBJ databases">
        <authorList>
            <consortium name="DOE Joint Genome Institute"/>
            <person name="Kuo A."/>
            <person name="Girlanda M."/>
            <person name="Perotto S."/>
            <person name="Kohler A."/>
            <person name="Nagy L.G."/>
            <person name="Floudas D."/>
            <person name="Copeland A."/>
            <person name="Barry K.W."/>
            <person name="Cichocki N."/>
            <person name="Veneault-Fourrey C."/>
            <person name="LaButti K."/>
            <person name="Lindquist E.A."/>
            <person name="Lipzen A."/>
            <person name="Lundell T."/>
            <person name="Morin E."/>
            <person name="Murat C."/>
            <person name="Sun H."/>
            <person name="Tunlid A."/>
            <person name="Henrissat B."/>
            <person name="Grigoriev I.V."/>
            <person name="Hibbett D.S."/>
            <person name="Martin F."/>
            <person name="Nordberg H.P."/>
            <person name="Cantor M.N."/>
            <person name="Hua S.X."/>
        </authorList>
    </citation>
    <scope>NUCLEOTIDE SEQUENCE [LARGE SCALE GENOMIC DNA]</scope>
    <source>
        <strain evidence="2 3">MUT 4182</strain>
    </source>
</reference>
<feature type="compositionally biased region" description="Polar residues" evidence="1">
    <location>
        <begin position="372"/>
        <end position="382"/>
    </location>
</feature>
<dbReference type="AlphaFoldDB" id="A0A0C3Q815"/>
<feature type="compositionally biased region" description="Low complexity" evidence="1">
    <location>
        <begin position="305"/>
        <end position="317"/>
    </location>
</feature>
<feature type="region of interest" description="Disordered" evidence="1">
    <location>
        <begin position="113"/>
        <end position="152"/>
    </location>
</feature>
<protein>
    <submittedName>
        <fullName evidence="2">Uncharacterized protein</fullName>
    </submittedName>
</protein>
<evidence type="ECO:0000256" key="1">
    <source>
        <dbReference type="SAM" id="MobiDB-lite"/>
    </source>
</evidence>
<keyword evidence="3" id="KW-1185">Reference proteome</keyword>
<feature type="region of interest" description="Disordered" evidence="1">
    <location>
        <begin position="1"/>
        <end position="42"/>
    </location>
</feature>
<reference evidence="3" key="2">
    <citation type="submission" date="2015-01" db="EMBL/GenBank/DDBJ databases">
        <title>Evolutionary Origins and Diversification of the Mycorrhizal Mutualists.</title>
        <authorList>
            <consortium name="DOE Joint Genome Institute"/>
            <consortium name="Mycorrhizal Genomics Consortium"/>
            <person name="Kohler A."/>
            <person name="Kuo A."/>
            <person name="Nagy L.G."/>
            <person name="Floudas D."/>
            <person name="Copeland A."/>
            <person name="Barry K.W."/>
            <person name="Cichocki N."/>
            <person name="Veneault-Fourrey C."/>
            <person name="LaButti K."/>
            <person name="Lindquist E.A."/>
            <person name="Lipzen A."/>
            <person name="Lundell T."/>
            <person name="Morin E."/>
            <person name="Murat C."/>
            <person name="Riley R."/>
            <person name="Ohm R."/>
            <person name="Sun H."/>
            <person name="Tunlid A."/>
            <person name="Henrissat B."/>
            <person name="Grigoriev I.V."/>
            <person name="Hibbett D.S."/>
            <person name="Martin F."/>
        </authorList>
    </citation>
    <scope>NUCLEOTIDE SEQUENCE [LARGE SCALE GENOMIC DNA]</scope>
    <source>
        <strain evidence="3">MUT 4182</strain>
    </source>
</reference>
<feature type="compositionally biased region" description="Polar residues" evidence="1">
    <location>
        <begin position="340"/>
        <end position="362"/>
    </location>
</feature>
<feature type="compositionally biased region" description="Polar residues" evidence="1">
    <location>
        <begin position="292"/>
        <end position="301"/>
    </location>
</feature>
<feature type="region of interest" description="Disordered" evidence="1">
    <location>
        <begin position="63"/>
        <end position="97"/>
    </location>
</feature>
<evidence type="ECO:0000313" key="2">
    <source>
        <dbReference type="EMBL" id="KIO25845.1"/>
    </source>
</evidence>
<proteinExistence type="predicted"/>
<dbReference type="EMBL" id="KN823034">
    <property type="protein sequence ID" value="KIO25845.1"/>
    <property type="molecule type" value="Genomic_DNA"/>
</dbReference>
<feature type="compositionally biased region" description="Polar residues" evidence="1">
    <location>
        <begin position="141"/>
        <end position="152"/>
    </location>
</feature>
<dbReference type="HOGENOM" id="CLU_641229_0_0_1"/>
<organism evidence="2 3">
    <name type="scientific">Tulasnella calospora MUT 4182</name>
    <dbReference type="NCBI Taxonomy" id="1051891"/>
    <lineage>
        <taxon>Eukaryota</taxon>
        <taxon>Fungi</taxon>
        <taxon>Dikarya</taxon>
        <taxon>Basidiomycota</taxon>
        <taxon>Agaricomycotina</taxon>
        <taxon>Agaricomycetes</taxon>
        <taxon>Cantharellales</taxon>
        <taxon>Tulasnellaceae</taxon>
        <taxon>Tulasnella</taxon>
    </lineage>
</organism>
<name>A0A0C3Q815_9AGAM</name>
<feature type="compositionally biased region" description="Polar residues" evidence="1">
    <location>
        <begin position="241"/>
        <end position="277"/>
    </location>
</feature>
<feature type="region of interest" description="Disordered" evidence="1">
    <location>
        <begin position="232"/>
        <end position="382"/>
    </location>
</feature>
<evidence type="ECO:0000313" key="3">
    <source>
        <dbReference type="Proteomes" id="UP000054248"/>
    </source>
</evidence>
<sequence>MAPNRQAGEPSRRVNRHLNASPYARKVPNQARSNPQADAGQVKKTASLAGLFSIFNPFNYLGKRNEPPQSLPQLRARNDSSSQEEEETGHESDTHTELDVEGDSMFVDHALNGPLASSQRSPEKHQPSQIPFPLVSPAKNWDSTPGTSRRGNVAATANTFSQGLFAPASPASSVHTSATVGHTVGSPLKPIQDFLGRRTRDGAGLSPQEVQQLTGMLSAQSIGRDESDLPTAAFLPRDFSPSPSKSFLAPQQTSPSTFRFEAGNNTGSTVLSTASQSRQRRHRPVYVGPGQGSNLRPSRSSIVMPPISSSLPRPSISNTVVDPQPSEELPGKRRRVDGLPSSTAPPSLKTQDTKATITQSQPAVEMHPDPPASSTTTGTARTLPSLVSARGGPLRGHATASPAVPSPLRNMTKAGTPFFLAPYFYSCH</sequence>
<dbReference type="OrthoDB" id="79830at2759"/>
<dbReference type="Proteomes" id="UP000054248">
    <property type="component" value="Unassembled WGS sequence"/>
</dbReference>
<gene>
    <name evidence="2" type="ORF">M407DRAFT_24801</name>
</gene>